<dbReference type="WBParaSite" id="ACRNAN_scaffold2009.g28520.t1">
    <property type="protein sequence ID" value="ACRNAN_scaffold2009.g28520.t1"/>
    <property type="gene ID" value="ACRNAN_scaffold2009.g28520"/>
</dbReference>
<proteinExistence type="predicted"/>
<dbReference type="PANTHER" id="PTHR31562">
    <property type="entry name" value="PROTEIN CBG18972"/>
    <property type="match status" value="1"/>
</dbReference>
<accession>A0A914D6M0</accession>
<evidence type="ECO:0000313" key="2">
    <source>
        <dbReference type="WBParaSite" id="ACRNAN_scaffold2009.g28520.t1"/>
    </source>
</evidence>
<organism evidence="1 2">
    <name type="scientific">Acrobeloides nanus</name>
    <dbReference type="NCBI Taxonomy" id="290746"/>
    <lineage>
        <taxon>Eukaryota</taxon>
        <taxon>Metazoa</taxon>
        <taxon>Ecdysozoa</taxon>
        <taxon>Nematoda</taxon>
        <taxon>Chromadorea</taxon>
        <taxon>Rhabditida</taxon>
        <taxon>Tylenchina</taxon>
        <taxon>Cephalobomorpha</taxon>
        <taxon>Cephaloboidea</taxon>
        <taxon>Cephalobidae</taxon>
        <taxon>Acrobeloides</taxon>
    </lineage>
</organism>
<reference evidence="2" key="1">
    <citation type="submission" date="2022-11" db="UniProtKB">
        <authorList>
            <consortium name="WormBaseParasite"/>
        </authorList>
    </citation>
    <scope>IDENTIFICATION</scope>
</reference>
<evidence type="ECO:0000313" key="1">
    <source>
        <dbReference type="Proteomes" id="UP000887540"/>
    </source>
</evidence>
<name>A0A914D6M0_9BILA</name>
<sequence>MALDSVQCYARMHNYEFIVIDLKNFEYNKTRCAHPDILFKRHCILADYMEKRSDLSYFLFIGADMGVVNPAHKIEEYIIPGIDLFFYYRIGLLKLTNGSFITPSVQHNVTSINYWGPFDIMADSFILRNTNYTRTFLRYWADSYYKVQYYAFFNDNPILHQVFMDYFAKDKDICFPLLMTAGTIIETYEWMACTNYVYGNNWTQEIFDDRVVIRKKYEKMWARDHGEYSIAKNKWSDRDFIAHGWKEQWRSNIDTWFPYKNAKYNFDLTLCGTKDALKNWHYPNGTRPEIKIEEAQLDKILDGWVSDVHKF</sequence>
<dbReference type="AlphaFoldDB" id="A0A914D6M0"/>
<dbReference type="Gene3D" id="3.90.550.10">
    <property type="entry name" value="Spore Coat Polysaccharide Biosynthesis Protein SpsA, Chain A"/>
    <property type="match status" value="1"/>
</dbReference>
<dbReference type="InterPro" id="IPR004988">
    <property type="entry name" value="DUF273"/>
</dbReference>
<dbReference type="Proteomes" id="UP000887540">
    <property type="component" value="Unplaced"/>
</dbReference>
<dbReference type="PANTHER" id="PTHR31562:SF9">
    <property type="entry name" value="GLYCOSYLTRANSFERASE FAMILY 8 PROTEIN"/>
    <property type="match status" value="1"/>
</dbReference>
<keyword evidence="1" id="KW-1185">Reference proteome</keyword>
<dbReference type="InterPro" id="IPR029044">
    <property type="entry name" value="Nucleotide-diphossugar_trans"/>
</dbReference>
<dbReference type="Pfam" id="PF03314">
    <property type="entry name" value="DUF273"/>
    <property type="match status" value="1"/>
</dbReference>
<protein>
    <submittedName>
        <fullName evidence="2">Glycosyltransferase</fullName>
    </submittedName>
</protein>